<dbReference type="EMBL" id="CP054491">
    <property type="protein sequence ID" value="QKQ28008.1"/>
    <property type="molecule type" value="Genomic_DNA"/>
</dbReference>
<gene>
    <name evidence="1" type="ORF">HUE57_18255</name>
</gene>
<sequence>MSLLLLTTPDQHNYDDPSVDLKERALNRWLNELPLFNYSDTARQIRERLEAFNAQKMPIKQRINLLELYRKPVERLFSAVDIKQLIKQIQQSDEQNEFIDQVGLLFATLADGYKLVVMEGYRNKLEPE</sequence>
<keyword evidence="2" id="KW-1185">Reference proteome</keyword>
<name>A0A6N0I072_9GAMM</name>
<evidence type="ECO:0000313" key="1">
    <source>
        <dbReference type="EMBL" id="QKQ28008.1"/>
    </source>
</evidence>
<dbReference type="KEGG" id="rev:HUE57_18255"/>
<evidence type="ECO:0000313" key="2">
    <source>
        <dbReference type="Proteomes" id="UP000509658"/>
    </source>
</evidence>
<proteinExistence type="predicted"/>
<dbReference type="AlphaFoldDB" id="A0A6N0I072"/>
<dbReference type="Proteomes" id="UP000509658">
    <property type="component" value="Chromosome"/>
</dbReference>
<dbReference type="RefSeq" id="WP_174673658.1">
    <property type="nucleotide sequence ID" value="NZ_CP054491.1"/>
</dbReference>
<reference evidence="1 2" key="1">
    <citation type="submission" date="2020-05" db="EMBL/GenBank/DDBJ databases">
        <title>Horizontal transmission and recombination maintain forever young bacterial symbiont genomes.</title>
        <authorList>
            <person name="Russell S.L."/>
            <person name="Pepper-Tunick E."/>
            <person name="Svedberg J."/>
            <person name="Byrne A."/>
            <person name="Ruelas Castillo J."/>
            <person name="Vollmers C."/>
            <person name="Beinart R.A."/>
            <person name="Corbett-Detig R."/>
        </authorList>
    </citation>
    <scope>NUCLEOTIDE SEQUENCE [LARGE SCALE GENOMIC DNA]</scope>
    <source>
        <strain evidence="1">Santa_Monica_outfall</strain>
    </source>
</reference>
<organism evidence="1 2">
    <name type="scientific">Candidatus Reidiella endopervernicosa</name>
    <dbReference type="NCBI Taxonomy" id="2738883"/>
    <lineage>
        <taxon>Bacteria</taxon>
        <taxon>Pseudomonadati</taxon>
        <taxon>Pseudomonadota</taxon>
        <taxon>Gammaproteobacteria</taxon>
        <taxon>Candidatus Reidiella</taxon>
    </lineage>
</organism>
<accession>A0A6N0I072</accession>
<protein>
    <submittedName>
        <fullName evidence="1">Uncharacterized protein</fullName>
    </submittedName>
</protein>